<feature type="compositionally biased region" description="Acidic residues" evidence="1">
    <location>
        <begin position="393"/>
        <end position="428"/>
    </location>
</feature>
<dbReference type="AlphaFoldDB" id="A0AAJ0B0P1"/>
<feature type="compositionally biased region" description="Basic and acidic residues" evidence="1">
    <location>
        <begin position="235"/>
        <end position="246"/>
    </location>
</feature>
<feature type="region of interest" description="Disordered" evidence="1">
    <location>
        <begin position="9"/>
        <end position="29"/>
    </location>
</feature>
<protein>
    <submittedName>
        <fullName evidence="2">Uncharacterized protein</fullName>
    </submittedName>
</protein>
<feature type="compositionally biased region" description="Gly residues" evidence="1">
    <location>
        <begin position="154"/>
        <end position="167"/>
    </location>
</feature>
<dbReference type="Proteomes" id="UP001239445">
    <property type="component" value="Unassembled WGS sequence"/>
</dbReference>
<evidence type="ECO:0000313" key="2">
    <source>
        <dbReference type="EMBL" id="KAK1749529.1"/>
    </source>
</evidence>
<evidence type="ECO:0000256" key="1">
    <source>
        <dbReference type="SAM" id="MobiDB-lite"/>
    </source>
</evidence>
<gene>
    <name evidence="2" type="ORF">QBC47DRAFT_366135</name>
</gene>
<feature type="region of interest" description="Disordered" evidence="1">
    <location>
        <begin position="344"/>
        <end position="428"/>
    </location>
</feature>
<organism evidence="2 3">
    <name type="scientific">Echria macrotheca</name>
    <dbReference type="NCBI Taxonomy" id="438768"/>
    <lineage>
        <taxon>Eukaryota</taxon>
        <taxon>Fungi</taxon>
        <taxon>Dikarya</taxon>
        <taxon>Ascomycota</taxon>
        <taxon>Pezizomycotina</taxon>
        <taxon>Sordariomycetes</taxon>
        <taxon>Sordariomycetidae</taxon>
        <taxon>Sordariales</taxon>
        <taxon>Schizotheciaceae</taxon>
        <taxon>Echria</taxon>
    </lineage>
</organism>
<comment type="caution">
    <text evidence="2">The sequence shown here is derived from an EMBL/GenBank/DDBJ whole genome shotgun (WGS) entry which is preliminary data.</text>
</comment>
<feature type="compositionally biased region" description="Basic residues" evidence="1">
    <location>
        <begin position="169"/>
        <end position="178"/>
    </location>
</feature>
<accession>A0AAJ0B0P1</accession>
<sequence length="428" mass="46114">MVQQYFFVPSADSPGNGDAEDGGDQHANTFFVGNAAPVATNQATGSQVADSGVARPAVPPAAADPMVRTMVRPGPRPTAGVRTAPSAGLAVVNHVAGVPVVPAFPVAASAGPAVAVAATATVDHIPMDVDWPMSVPLAVHGDPAPLGPGPGSATSGGGAGGPAGPRAGGRARRGAGRRPRGDRPRREFNPPAGVAERATPGENGRAPPVPEPDPAGFVWPGRDSRVPGRNQRHLYNRDKKPKELKGRKGKKGTTVQKDRWEWTQFEIIRLEGMRHLNIPYSTIADDSILKHHGKHGCESQHSRMHKLKPEDWEKRVGCAPNFFPDLAEMWRARGYDPDLPMGIPHRINGERNPHLPPGVILDDEKPKKTTKAQAQAEEEVEEEVEEKEHPEEVVQEEVEEHPEEKVQDEDKDADYDMEDDGDDNLFVE</sequence>
<proteinExistence type="predicted"/>
<evidence type="ECO:0000313" key="3">
    <source>
        <dbReference type="Proteomes" id="UP001239445"/>
    </source>
</evidence>
<feature type="compositionally biased region" description="Basic and acidic residues" evidence="1">
    <location>
        <begin position="179"/>
        <end position="188"/>
    </location>
</feature>
<dbReference type="EMBL" id="MU839857">
    <property type="protein sequence ID" value="KAK1749529.1"/>
    <property type="molecule type" value="Genomic_DNA"/>
</dbReference>
<feature type="compositionally biased region" description="Acidic residues" evidence="1">
    <location>
        <begin position="376"/>
        <end position="385"/>
    </location>
</feature>
<reference evidence="2" key="1">
    <citation type="submission" date="2023-06" db="EMBL/GenBank/DDBJ databases">
        <title>Genome-scale phylogeny and comparative genomics of the fungal order Sordariales.</title>
        <authorList>
            <consortium name="Lawrence Berkeley National Laboratory"/>
            <person name="Hensen N."/>
            <person name="Bonometti L."/>
            <person name="Westerberg I."/>
            <person name="Brannstrom I.O."/>
            <person name="Guillou S."/>
            <person name="Cros-Aarteil S."/>
            <person name="Calhoun S."/>
            <person name="Haridas S."/>
            <person name="Kuo A."/>
            <person name="Mondo S."/>
            <person name="Pangilinan J."/>
            <person name="Riley R."/>
            <person name="Labutti K."/>
            <person name="Andreopoulos B."/>
            <person name="Lipzen A."/>
            <person name="Chen C."/>
            <person name="Yanf M."/>
            <person name="Daum C."/>
            <person name="Ng V."/>
            <person name="Clum A."/>
            <person name="Steindorff A."/>
            <person name="Ohm R."/>
            <person name="Martin F."/>
            <person name="Silar P."/>
            <person name="Natvig D."/>
            <person name="Lalanne C."/>
            <person name="Gautier V."/>
            <person name="Ament-Velasquez S.L."/>
            <person name="Kruys A."/>
            <person name="Hutchinson M.I."/>
            <person name="Powell A.J."/>
            <person name="Barry K."/>
            <person name="Miller A.N."/>
            <person name="Grigoriev I.V."/>
            <person name="Debuchy R."/>
            <person name="Gladieux P."/>
            <person name="Thoren M.H."/>
            <person name="Johannesson H."/>
        </authorList>
    </citation>
    <scope>NUCLEOTIDE SEQUENCE</scope>
    <source>
        <strain evidence="2">PSN4</strain>
    </source>
</reference>
<name>A0AAJ0B0P1_9PEZI</name>
<feature type="region of interest" description="Disordered" evidence="1">
    <location>
        <begin position="140"/>
        <end position="255"/>
    </location>
</feature>
<keyword evidence="3" id="KW-1185">Reference proteome</keyword>